<evidence type="ECO:0000313" key="1">
    <source>
        <dbReference type="EMBL" id="ORY11517.1"/>
    </source>
</evidence>
<name>A0A1Y1ZND0_9PLEO</name>
<dbReference type="EMBL" id="MCFA01000060">
    <property type="protein sequence ID" value="ORY11517.1"/>
    <property type="molecule type" value="Genomic_DNA"/>
</dbReference>
<dbReference type="Proteomes" id="UP000193144">
    <property type="component" value="Unassembled WGS sequence"/>
</dbReference>
<proteinExistence type="predicted"/>
<organism evidence="1 2">
    <name type="scientific">Clohesyomyces aquaticus</name>
    <dbReference type="NCBI Taxonomy" id="1231657"/>
    <lineage>
        <taxon>Eukaryota</taxon>
        <taxon>Fungi</taxon>
        <taxon>Dikarya</taxon>
        <taxon>Ascomycota</taxon>
        <taxon>Pezizomycotina</taxon>
        <taxon>Dothideomycetes</taxon>
        <taxon>Pleosporomycetidae</taxon>
        <taxon>Pleosporales</taxon>
        <taxon>Lindgomycetaceae</taxon>
        <taxon>Clohesyomyces</taxon>
    </lineage>
</organism>
<dbReference type="AlphaFoldDB" id="A0A1Y1ZND0"/>
<protein>
    <submittedName>
        <fullName evidence="1">Uncharacterized protein</fullName>
    </submittedName>
</protein>
<reference evidence="1 2" key="1">
    <citation type="submission" date="2016-07" db="EMBL/GenBank/DDBJ databases">
        <title>Pervasive Adenine N6-methylation of Active Genes in Fungi.</title>
        <authorList>
            <consortium name="DOE Joint Genome Institute"/>
            <person name="Mondo S.J."/>
            <person name="Dannebaum R.O."/>
            <person name="Kuo R.C."/>
            <person name="Labutti K."/>
            <person name="Haridas S."/>
            <person name="Kuo A."/>
            <person name="Salamov A."/>
            <person name="Ahrendt S.R."/>
            <person name="Lipzen A."/>
            <person name="Sullivan W."/>
            <person name="Andreopoulos W.B."/>
            <person name="Clum A."/>
            <person name="Lindquist E."/>
            <person name="Daum C."/>
            <person name="Ramamoorthy G.K."/>
            <person name="Gryganskyi A."/>
            <person name="Culley D."/>
            <person name="Magnuson J.K."/>
            <person name="James T.Y."/>
            <person name="O'Malley M.A."/>
            <person name="Stajich J.E."/>
            <person name="Spatafora J.W."/>
            <person name="Visel A."/>
            <person name="Grigoriev I.V."/>
        </authorList>
    </citation>
    <scope>NUCLEOTIDE SEQUENCE [LARGE SCALE GENOMIC DNA]</scope>
    <source>
        <strain evidence="1 2">CBS 115471</strain>
    </source>
</reference>
<evidence type="ECO:0000313" key="2">
    <source>
        <dbReference type="Proteomes" id="UP000193144"/>
    </source>
</evidence>
<gene>
    <name evidence="1" type="ORF">BCR34DRAFT_565167</name>
</gene>
<comment type="caution">
    <text evidence="1">The sequence shown here is derived from an EMBL/GenBank/DDBJ whole genome shotgun (WGS) entry which is preliminary data.</text>
</comment>
<keyword evidence="2" id="KW-1185">Reference proteome</keyword>
<accession>A0A1Y1ZND0</accession>
<sequence>MLMLLGSLSGFCCYGHLPRQLMAKIPCLICDEHDEIFLYLCHQSPNLPCPCHLNGKLTGRESKERPEQYRCL</sequence>